<dbReference type="AlphaFoldDB" id="A0A0E9XSH4"/>
<proteinExistence type="predicted"/>
<reference evidence="1" key="1">
    <citation type="submission" date="2014-11" db="EMBL/GenBank/DDBJ databases">
        <authorList>
            <person name="Amaro Gonzalez C."/>
        </authorList>
    </citation>
    <scope>NUCLEOTIDE SEQUENCE</scope>
</reference>
<evidence type="ECO:0000313" key="1">
    <source>
        <dbReference type="EMBL" id="JAI04644.1"/>
    </source>
</evidence>
<name>A0A0E9XSH4_ANGAN</name>
<reference evidence="1" key="2">
    <citation type="journal article" date="2015" name="Fish Shellfish Immunol.">
        <title>Early steps in the European eel (Anguilla anguilla)-Vibrio vulnificus interaction in the gills: Role of the RtxA13 toxin.</title>
        <authorList>
            <person name="Callol A."/>
            <person name="Pajuelo D."/>
            <person name="Ebbesson L."/>
            <person name="Teles M."/>
            <person name="MacKenzie S."/>
            <person name="Amaro C."/>
        </authorList>
    </citation>
    <scope>NUCLEOTIDE SEQUENCE</scope>
</reference>
<organism evidence="1">
    <name type="scientific">Anguilla anguilla</name>
    <name type="common">European freshwater eel</name>
    <name type="synonym">Muraena anguilla</name>
    <dbReference type="NCBI Taxonomy" id="7936"/>
    <lineage>
        <taxon>Eukaryota</taxon>
        <taxon>Metazoa</taxon>
        <taxon>Chordata</taxon>
        <taxon>Craniata</taxon>
        <taxon>Vertebrata</taxon>
        <taxon>Euteleostomi</taxon>
        <taxon>Actinopterygii</taxon>
        <taxon>Neopterygii</taxon>
        <taxon>Teleostei</taxon>
        <taxon>Anguilliformes</taxon>
        <taxon>Anguillidae</taxon>
        <taxon>Anguilla</taxon>
    </lineage>
</organism>
<protein>
    <submittedName>
        <fullName evidence="1">Uncharacterized protein</fullName>
    </submittedName>
</protein>
<dbReference type="EMBL" id="GBXM01003934">
    <property type="protein sequence ID" value="JAI04644.1"/>
    <property type="molecule type" value="Transcribed_RNA"/>
</dbReference>
<sequence>MRPLSPTVRCLCPIFSSLSGLSRQEFSQSLRPTSTRRGTFLKTL</sequence>
<accession>A0A0E9XSH4</accession>